<gene>
    <name evidence="2" type="ORF">ES332_D03G055000v1</name>
</gene>
<evidence type="ECO:0000313" key="3">
    <source>
        <dbReference type="Proteomes" id="UP000322667"/>
    </source>
</evidence>
<keyword evidence="3" id="KW-1185">Reference proteome</keyword>
<keyword evidence="1" id="KW-0472">Membrane</keyword>
<protein>
    <submittedName>
        <fullName evidence="2">Uncharacterized protein</fullName>
    </submittedName>
</protein>
<reference evidence="2 3" key="1">
    <citation type="submission" date="2019-07" db="EMBL/GenBank/DDBJ databases">
        <title>WGS assembly of Gossypium tomentosum.</title>
        <authorList>
            <person name="Chen Z.J."/>
            <person name="Sreedasyam A."/>
            <person name="Ando A."/>
            <person name="Song Q."/>
            <person name="De L."/>
            <person name="Hulse-Kemp A."/>
            <person name="Ding M."/>
            <person name="Ye W."/>
            <person name="Kirkbride R."/>
            <person name="Jenkins J."/>
            <person name="Plott C."/>
            <person name="Lovell J."/>
            <person name="Lin Y.-M."/>
            <person name="Vaughn R."/>
            <person name="Liu B."/>
            <person name="Li W."/>
            <person name="Simpson S."/>
            <person name="Scheffler B."/>
            <person name="Saski C."/>
            <person name="Grover C."/>
            <person name="Hu G."/>
            <person name="Conover J."/>
            <person name="Carlson J."/>
            <person name="Shu S."/>
            <person name="Boston L."/>
            <person name="Williams M."/>
            <person name="Peterson D."/>
            <person name="Mcgee K."/>
            <person name="Jones D."/>
            <person name="Wendel J."/>
            <person name="Stelly D."/>
            <person name="Grimwood J."/>
            <person name="Schmutz J."/>
        </authorList>
    </citation>
    <scope>NUCLEOTIDE SEQUENCE [LARGE SCALE GENOMIC DNA]</scope>
    <source>
        <strain evidence="2">7179.01</strain>
    </source>
</reference>
<proteinExistence type="predicted"/>
<evidence type="ECO:0000313" key="2">
    <source>
        <dbReference type="EMBL" id="TYH79308.1"/>
    </source>
</evidence>
<evidence type="ECO:0000256" key="1">
    <source>
        <dbReference type="SAM" id="Phobius"/>
    </source>
</evidence>
<organism evidence="2 3">
    <name type="scientific">Gossypium tomentosum</name>
    <name type="common">Hawaiian cotton</name>
    <name type="synonym">Gossypium sandvicense</name>
    <dbReference type="NCBI Taxonomy" id="34277"/>
    <lineage>
        <taxon>Eukaryota</taxon>
        <taxon>Viridiplantae</taxon>
        <taxon>Streptophyta</taxon>
        <taxon>Embryophyta</taxon>
        <taxon>Tracheophyta</taxon>
        <taxon>Spermatophyta</taxon>
        <taxon>Magnoliopsida</taxon>
        <taxon>eudicotyledons</taxon>
        <taxon>Gunneridae</taxon>
        <taxon>Pentapetalae</taxon>
        <taxon>rosids</taxon>
        <taxon>malvids</taxon>
        <taxon>Malvales</taxon>
        <taxon>Malvaceae</taxon>
        <taxon>Malvoideae</taxon>
        <taxon>Gossypium</taxon>
    </lineage>
</organism>
<name>A0A5D2LJ64_GOSTO</name>
<sequence length="88" mass="10091">MLFFTIDHSSIYFLIKHTIFVVDCCILSCNFLFHPIQITHMVANKSCFCLPLLLSTNACSKVFVPFLHLGHSTELLILLLYRFLNVGI</sequence>
<feature type="transmembrane region" description="Helical" evidence="1">
    <location>
        <begin position="12"/>
        <end position="33"/>
    </location>
</feature>
<keyword evidence="1" id="KW-0812">Transmembrane</keyword>
<dbReference type="Proteomes" id="UP000322667">
    <property type="component" value="Chromosome D03"/>
</dbReference>
<dbReference type="EMBL" id="CM017625">
    <property type="protein sequence ID" value="TYH79308.1"/>
    <property type="molecule type" value="Genomic_DNA"/>
</dbReference>
<keyword evidence="1" id="KW-1133">Transmembrane helix</keyword>
<dbReference type="AlphaFoldDB" id="A0A5D2LJ64"/>
<accession>A0A5D2LJ64</accession>